<organism evidence="1 2">
    <name type="scientific">Candidatus Proximibacter danicus</name>
    <dbReference type="NCBI Taxonomy" id="2954365"/>
    <lineage>
        <taxon>Bacteria</taxon>
        <taxon>Pseudomonadati</taxon>
        <taxon>Pseudomonadota</taxon>
        <taxon>Betaproteobacteria</taxon>
        <taxon>Candidatus Proximibacter</taxon>
    </lineage>
</organism>
<sequence>MSTEIKQKRYTLARRELMALAHTHGFMIECAEGELWITAEGGADDIILHAGERLRLEHHPKVVISALRPSVFTAAPCCSETPLREIAARCAGLIADRIARWQHPPLASYSATRIY</sequence>
<name>A0A9D7JY03_9PROT</name>
<proteinExistence type="predicted"/>
<protein>
    <submittedName>
        <fullName evidence="1">DUF2917 domain-containing protein</fullName>
    </submittedName>
</protein>
<evidence type="ECO:0000313" key="2">
    <source>
        <dbReference type="Proteomes" id="UP000886689"/>
    </source>
</evidence>
<dbReference type="AlphaFoldDB" id="A0A9D7JY03"/>
<dbReference type="EMBL" id="JADJUC010000001">
    <property type="protein sequence ID" value="MBK8522845.1"/>
    <property type="molecule type" value="Genomic_DNA"/>
</dbReference>
<evidence type="ECO:0000313" key="1">
    <source>
        <dbReference type="EMBL" id="MBK8522845.1"/>
    </source>
</evidence>
<accession>A0A9D7JY03</accession>
<dbReference type="Pfam" id="PF11142">
    <property type="entry name" value="DUF2917"/>
    <property type="match status" value="1"/>
</dbReference>
<dbReference type="Proteomes" id="UP000886689">
    <property type="component" value="Unassembled WGS sequence"/>
</dbReference>
<gene>
    <name evidence="1" type="ORF">IPL58_01125</name>
</gene>
<dbReference type="InterPro" id="IPR021317">
    <property type="entry name" value="DUF2917"/>
</dbReference>
<comment type="caution">
    <text evidence="1">The sequence shown here is derived from an EMBL/GenBank/DDBJ whole genome shotgun (WGS) entry which is preliminary data.</text>
</comment>
<reference evidence="1" key="1">
    <citation type="submission" date="2020-10" db="EMBL/GenBank/DDBJ databases">
        <title>Connecting structure to function with the recovery of over 1000 high-quality activated sludge metagenome-assembled genomes encoding full-length rRNA genes using long-read sequencing.</title>
        <authorList>
            <person name="Singleton C.M."/>
            <person name="Petriglieri F."/>
            <person name="Kristensen J.M."/>
            <person name="Kirkegaard R.H."/>
            <person name="Michaelsen T.Y."/>
            <person name="Andersen M.H."/>
            <person name="Karst S.M."/>
            <person name="Dueholm M.S."/>
            <person name="Nielsen P.H."/>
            <person name="Albertsen M."/>
        </authorList>
    </citation>
    <scope>NUCLEOTIDE SEQUENCE</scope>
    <source>
        <strain evidence="1">Hirt_18-Q3-R61-65_BATAC.395</strain>
    </source>
</reference>